<proteinExistence type="predicted"/>
<dbReference type="InterPro" id="IPR054221">
    <property type="entry name" value="DUF6941"/>
</dbReference>
<reference evidence="1 2" key="1">
    <citation type="submission" date="2020-08" db="EMBL/GenBank/DDBJ databases">
        <title>Genomic Encyclopedia of Type Strains, Phase IV (KMG-IV): sequencing the most valuable type-strain genomes for metagenomic binning, comparative biology and taxonomic classification.</title>
        <authorList>
            <person name="Goeker M."/>
        </authorList>
    </citation>
    <scope>NUCLEOTIDE SEQUENCE [LARGE SCALE GENOMIC DNA]</scope>
    <source>
        <strain evidence="1 2">DSM 5686</strain>
    </source>
</reference>
<dbReference type="RefSeq" id="WP_182592050.1">
    <property type="nucleotide sequence ID" value="NZ_JACJIM010000003.1"/>
</dbReference>
<name>A0ABR6DBE4_9HYPH</name>
<keyword evidence="2" id="KW-1185">Reference proteome</keyword>
<comment type="caution">
    <text evidence="1">The sequence shown here is derived from an EMBL/GenBank/DDBJ whole genome shotgun (WGS) entry which is preliminary data.</text>
</comment>
<dbReference type="GeneID" id="96604202"/>
<evidence type="ECO:0000313" key="2">
    <source>
        <dbReference type="Proteomes" id="UP000565455"/>
    </source>
</evidence>
<dbReference type="Pfam" id="PF22091">
    <property type="entry name" value="DUF6941"/>
    <property type="match status" value="1"/>
</dbReference>
<accession>A0ABR6DBE4</accession>
<dbReference type="EMBL" id="JACJIM010000003">
    <property type="protein sequence ID" value="MBA9063115.1"/>
    <property type="molecule type" value="Genomic_DNA"/>
</dbReference>
<sequence>MADDVHHFTVESVNICDFVSSDASGKAILIGVYQGNIRFSEPPTAWPPLFFSIVLRPKTPKFDFSIKFVRPDRINFIDLEGTYIAPGDPPAENRAIINFQIPPMRFTGAGNYEIVISGADNIELYRETIPISVGPPVKFVASINANIKVSAEL</sequence>
<protein>
    <submittedName>
        <fullName evidence="1">Uncharacterized protein</fullName>
    </submittedName>
</protein>
<organism evidence="1 2">
    <name type="scientific">Methylobacterium fujisawaense</name>
    <dbReference type="NCBI Taxonomy" id="107400"/>
    <lineage>
        <taxon>Bacteria</taxon>
        <taxon>Pseudomonadati</taxon>
        <taxon>Pseudomonadota</taxon>
        <taxon>Alphaproteobacteria</taxon>
        <taxon>Hyphomicrobiales</taxon>
        <taxon>Methylobacteriaceae</taxon>
        <taxon>Methylobacterium</taxon>
    </lineage>
</organism>
<evidence type="ECO:0000313" key="1">
    <source>
        <dbReference type="EMBL" id="MBA9063115.1"/>
    </source>
</evidence>
<gene>
    <name evidence="1" type="ORF">GGQ91_002503</name>
</gene>
<dbReference type="Proteomes" id="UP000565455">
    <property type="component" value="Unassembled WGS sequence"/>
</dbReference>